<gene>
    <name evidence="2" type="ORF">DPMN_118651</name>
</gene>
<evidence type="ECO:0000256" key="1">
    <source>
        <dbReference type="SAM" id="MobiDB-lite"/>
    </source>
</evidence>
<sequence>MLPPRCGTPYQKTGGSVIYGERSPTPTSASAPKKKKKELQYDPAANLQFSFCMYAAWSGSWSRVRLATNGIRIILHDTAHIVDQCTGLDTNGDFGEDHQFFQAGWSSRNPKFIEPLCLD</sequence>
<name>A0A9D4GHT5_DREPO</name>
<dbReference type="EMBL" id="JAIWYP010000005">
    <property type="protein sequence ID" value="KAH3817122.1"/>
    <property type="molecule type" value="Genomic_DNA"/>
</dbReference>
<dbReference type="AlphaFoldDB" id="A0A9D4GHT5"/>
<proteinExistence type="predicted"/>
<comment type="caution">
    <text evidence="2">The sequence shown here is derived from an EMBL/GenBank/DDBJ whole genome shotgun (WGS) entry which is preliminary data.</text>
</comment>
<evidence type="ECO:0000313" key="3">
    <source>
        <dbReference type="Proteomes" id="UP000828390"/>
    </source>
</evidence>
<organism evidence="2 3">
    <name type="scientific">Dreissena polymorpha</name>
    <name type="common">Zebra mussel</name>
    <name type="synonym">Mytilus polymorpha</name>
    <dbReference type="NCBI Taxonomy" id="45954"/>
    <lineage>
        <taxon>Eukaryota</taxon>
        <taxon>Metazoa</taxon>
        <taxon>Spiralia</taxon>
        <taxon>Lophotrochozoa</taxon>
        <taxon>Mollusca</taxon>
        <taxon>Bivalvia</taxon>
        <taxon>Autobranchia</taxon>
        <taxon>Heteroconchia</taxon>
        <taxon>Euheterodonta</taxon>
        <taxon>Imparidentia</taxon>
        <taxon>Neoheterodontei</taxon>
        <taxon>Myida</taxon>
        <taxon>Dreissenoidea</taxon>
        <taxon>Dreissenidae</taxon>
        <taxon>Dreissena</taxon>
    </lineage>
</organism>
<keyword evidence="3" id="KW-1185">Reference proteome</keyword>
<dbReference type="Proteomes" id="UP000828390">
    <property type="component" value="Unassembled WGS sequence"/>
</dbReference>
<reference evidence="2" key="2">
    <citation type="submission" date="2020-11" db="EMBL/GenBank/DDBJ databases">
        <authorList>
            <person name="McCartney M.A."/>
            <person name="Auch B."/>
            <person name="Kono T."/>
            <person name="Mallez S."/>
            <person name="Becker A."/>
            <person name="Gohl D.M."/>
            <person name="Silverstein K.A.T."/>
            <person name="Koren S."/>
            <person name="Bechman K.B."/>
            <person name="Herman A."/>
            <person name="Abrahante J.E."/>
            <person name="Garbe J."/>
        </authorList>
    </citation>
    <scope>NUCLEOTIDE SEQUENCE</scope>
    <source>
        <strain evidence="2">Duluth1</strain>
        <tissue evidence="2">Whole animal</tissue>
    </source>
</reference>
<evidence type="ECO:0000313" key="2">
    <source>
        <dbReference type="EMBL" id="KAH3817122.1"/>
    </source>
</evidence>
<feature type="region of interest" description="Disordered" evidence="1">
    <location>
        <begin position="1"/>
        <end position="37"/>
    </location>
</feature>
<reference evidence="2" key="1">
    <citation type="journal article" date="2019" name="bioRxiv">
        <title>The Genome of the Zebra Mussel, Dreissena polymorpha: A Resource for Invasive Species Research.</title>
        <authorList>
            <person name="McCartney M.A."/>
            <person name="Auch B."/>
            <person name="Kono T."/>
            <person name="Mallez S."/>
            <person name="Zhang Y."/>
            <person name="Obille A."/>
            <person name="Becker A."/>
            <person name="Abrahante J.E."/>
            <person name="Garbe J."/>
            <person name="Badalamenti J.P."/>
            <person name="Herman A."/>
            <person name="Mangelson H."/>
            <person name="Liachko I."/>
            <person name="Sullivan S."/>
            <person name="Sone E.D."/>
            <person name="Koren S."/>
            <person name="Silverstein K.A.T."/>
            <person name="Beckman K.B."/>
            <person name="Gohl D.M."/>
        </authorList>
    </citation>
    <scope>NUCLEOTIDE SEQUENCE</scope>
    <source>
        <strain evidence="2">Duluth1</strain>
        <tissue evidence="2">Whole animal</tissue>
    </source>
</reference>
<accession>A0A9D4GHT5</accession>
<protein>
    <submittedName>
        <fullName evidence="2">Uncharacterized protein</fullName>
    </submittedName>
</protein>